<sequence>MVVELGIQYAELMGQAFARDFLQGQAVPAPVIQRLFPQNHLR</sequence>
<gene>
    <name evidence="1" type="ORF">GCM10010946_15020</name>
</gene>
<dbReference type="Proteomes" id="UP000653343">
    <property type="component" value="Unassembled WGS sequence"/>
</dbReference>
<reference evidence="2" key="1">
    <citation type="journal article" date="2019" name="Int. J. Syst. Evol. Microbiol.">
        <title>The Global Catalogue of Microorganisms (GCM) 10K type strain sequencing project: providing services to taxonomists for standard genome sequencing and annotation.</title>
        <authorList>
            <consortium name="The Broad Institute Genomics Platform"/>
            <consortium name="The Broad Institute Genome Sequencing Center for Infectious Disease"/>
            <person name="Wu L."/>
            <person name="Ma J."/>
        </authorList>
    </citation>
    <scope>NUCLEOTIDE SEQUENCE [LARGE SCALE GENOMIC DNA]</scope>
    <source>
        <strain evidence="2">KCTC 23917</strain>
    </source>
</reference>
<evidence type="ECO:0000313" key="2">
    <source>
        <dbReference type="Proteomes" id="UP000653343"/>
    </source>
</evidence>
<dbReference type="EMBL" id="BMYU01000003">
    <property type="protein sequence ID" value="GGX37878.1"/>
    <property type="molecule type" value="Genomic_DNA"/>
</dbReference>
<organism evidence="1 2">
    <name type="scientific">Undibacterium squillarum</name>
    <dbReference type="NCBI Taxonomy" id="1131567"/>
    <lineage>
        <taxon>Bacteria</taxon>
        <taxon>Pseudomonadati</taxon>
        <taxon>Pseudomonadota</taxon>
        <taxon>Betaproteobacteria</taxon>
        <taxon>Burkholderiales</taxon>
        <taxon>Oxalobacteraceae</taxon>
        <taxon>Undibacterium</taxon>
    </lineage>
</organism>
<comment type="caution">
    <text evidence="1">The sequence shown here is derived from an EMBL/GenBank/DDBJ whole genome shotgun (WGS) entry which is preliminary data.</text>
</comment>
<evidence type="ECO:0000313" key="1">
    <source>
        <dbReference type="EMBL" id="GGX37878.1"/>
    </source>
</evidence>
<proteinExistence type="predicted"/>
<keyword evidence="2" id="KW-1185">Reference proteome</keyword>
<name>A0ABQ2XYJ3_9BURK</name>
<accession>A0ABQ2XYJ3</accession>
<protein>
    <submittedName>
        <fullName evidence="1">Uncharacterized protein</fullName>
    </submittedName>
</protein>